<feature type="region of interest" description="Disordered" evidence="2">
    <location>
        <begin position="154"/>
        <end position="178"/>
    </location>
</feature>
<evidence type="ECO:0000313" key="4">
    <source>
        <dbReference type="Proteomes" id="UP000018296"/>
    </source>
</evidence>
<evidence type="ECO:0000313" key="3">
    <source>
        <dbReference type="EMBL" id="EST11263.1"/>
    </source>
</evidence>
<keyword evidence="4" id="KW-1185">Reference proteome</keyword>
<evidence type="ECO:0008006" key="5">
    <source>
        <dbReference type="Google" id="ProtNLM"/>
    </source>
</evidence>
<feature type="coiled-coil region" evidence="1">
    <location>
        <begin position="77"/>
        <end position="104"/>
    </location>
</feature>
<dbReference type="EMBL" id="AWTC01000013">
    <property type="protein sequence ID" value="EST11263.1"/>
    <property type="molecule type" value="Genomic_DNA"/>
</dbReference>
<comment type="caution">
    <text evidence="3">The sequence shown here is derived from an EMBL/GenBank/DDBJ whole genome shotgun (WGS) entry which is preliminary data.</text>
</comment>
<accession>V6IVK9</accession>
<sequence>MPKPYKLNLQYFAEGDPADPQPAQGGGDPQPSNSNKGGADPTPQPSADDIRSSILKELGVESLDSAKQSLADFKKFQDSQKTESQRLQDETAELKKQLEASKSAQTISDAKIAALGKGVRADAVDDVIKMVQGAEDIGAAIDSVLQKYPIFGAQQTPPAEPGHPRFVGQQQYDGDKTPDSLKQQFLKAFGIQQN</sequence>
<dbReference type="STRING" id="1395513.P343_12665"/>
<name>V6IVK9_9BACL</name>
<evidence type="ECO:0000256" key="1">
    <source>
        <dbReference type="SAM" id="Coils"/>
    </source>
</evidence>
<gene>
    <name evidence="3" type="ORF">P343_12665</name>
</gene>
<dbReference type="RefSeq" id="WP_023510774.1">
    <property type="nucleotide sequence ID" value="NZ_AWTC01000013.1"/>
</dbReference>
<keyword evidence="1" id="KW-0175">Coiled coil</keyword>
<dbReference type="eggNOG" id="ENOG50334QM">
    <property type="taxonomic scope" value="Bacteria"/>
</dbReference>
<dbReference type="Proteomes" id="UP000018296">
    <property type="component" value="Unassembled WGS sequence"/>
</dbReference>
<dbReference type="PATRIC" id="fig|1395513.3.peg.2570"/>
<dbReference type="OrthoDB" id="1751557at2"/>
<feature type="region of interest" description="Disordered" evidence="2">
    <location>
        <begin position="1"/>
        <end position="50"/>
    </location>
</feature>
<reference evidence="3 4" key="1">
    <citation type="journal article" date="2013" name="Genome Announc.">
        <title>Genome Sequence of Sporolactobacillus laevolacticus DSM442, an Efficient Polymer-Grade D-Lactate Producer from Agricultural Waste Cottonseed as a Nitrogen Source.</title>
        <authorList>
            <person name="Wang H."/>
            <person name="Wang L."/>
            <person name="Ju J."/>
            <person name="Yu B."/>
            <person name="Ma Y."/>
        </authorList>
    </citation>
    <scope>NUCLEOTIDE SEQUENCE [LARGE SCALE GENOMIC DNA]</scope>
    <source>
        <strain evidence="3 4">DSM 442</strain>
    </source>
</reference>
<organism evidence="3 4">
    <name type="scientific">Sporolactobacillus laevolacticus DSM 442</name>
    <dbReference type="NCBI Taxonomy" id="1395513"/>
    <lineage>
        <taxon>Bacteria</taxon>
        <taxon>Bacillati</taxon>
        <taxon>Bacillota</taxon>
        <taxon>Bacilli</taxon>
        <taxon>Bacillales</taxon>
        <taxon>Sporolactobacillaceae</taxon>
        <taxon>Sporolactobacillus</taxon>
    </lineage>
</organism>
<evidence type="ECO:0000256" key="2">
    <source>
        <dbReference type="SAM" id="MobiDB-lite"/>
    </source>
</evidence>
<dbReference type="AlphaFoldDB" id="V6IVK9"/>
<protein>
    <recommendedName>
        <fullName evidence="5">Scaffolding protein</fullName>
    </recommendedName>
</protein>
<proteinExistence type="predicted"/>